<protein>
    <recommendedName>
        <fullName evidence="12">Transporter</fullName>
    </recommendedName>
</protein>
<dbReference type="AlphaFoldDB" id="A0A423PW52"/>
<dbReference type="PANTHER" id="PTHR30026">
    <property type="entry name" value="OUTER MEMBRANE PROTEIN TOLC"/>
    <property type="match status" value="1"/>
</dbReference>
<keyword evidence="6" id="KW-0472">Membrane</keyword>
<feature type="signal peptide" evidence="9">
    <location>
        <begin position="1"/>
        <end position="24"/>
    </location>
</feature>
<keyword evidence="9" id="KW-0732">Signal</keyword>
<dbReference type="SUPFAM" id="SSF56954">
    <property type="entry name" value="Outer membrane efflux proteins (OEP)"/>
    <property type="match status" value="1"/>
</dbReference>
<keyword evidence="5" id="KW-0812">Transmembrane</keyword>
<comment type="similarity">
    <text evidence="2">Belongs to the outer membrane factor (OMF) (TC 1.B.17) family.</text>
</comment>
<evidence type="ECO:0008006" key="12">
    <source>
        <dbReference type="Google" id="ProtNLM"/>
    </source>
</evidence>
<dbReference type="GO" id="GO:0015288">
    <property type="term" value="F:porin activity"/>
    <property type="evidence" value="ECO:0007669"/>
    <property type="project" value="TreeGrafter"/>
</dbReference>
<evidence type="ECO:0000256" key="2">
    <source>
        <dbReference type="ARBA" id="ARBA00007613"/>
    </source>
</evidence>
<proteinExistence type="inferred from homology"/>
<gene>
    <name evidence="10" type="ORF">SAJA_05785</name>
</gene>
<dbReference type="GO" id="GO:0015562">
    <property type="term" value="F:efflux transmembrane transporter activity"/>
    <property type="evidence" value="ECO:0007669"/>
    <property type="project" value="InterPro"/>
</dbReference>
<evidence type="ECO:0000256" key="9">
    <source>
        <dbReference type="SAM" id="SignalP"/>
    </source>
</evidence>
<dbReference type="InterPro" id="IPR003423">
    <property type="entry name" value="OMP_efflux"/>
</dbReference>
<evidence type="ECO:0000256" key="4">
    <source>
        <dbReference type="ARBA" id="ARBA00022452"/>
    </source>
</evidence>
<dbReference type="Pfam" id="PF02321">
    <property type="entry name" value="OEP"/>
    <property type="match status" value="2"/>
</dbReference>
<name>A0A423PW52_9GAMM</name>
<organism evidence="10 11">
    <name type="scientific">Salinisphaera japonica YTM-1</name>
    <dbReference type="NCBI Taxonomy" id="1209778"/>
    <lineage>
        <taxon>Bacteria</taxon>
        <taxon>Pseudomonadati</taxon>
        <taxon>Pseudomonadota</taxon>
        <taxon>Gammaproteobacteria</taxon>
        <taxon>Salinisphaerales</taxon>
        <taxon>Salinisphaeraceae</taxon>
        <taxon>Salinisphaera</taxon>
    </lineage>
</organism>
<keyword evidence="3" id="KW-0813">Transport</keyword>
<accession>A0A423PW52</accession>
<evidence type="ECO:0000256" key="1">
    <source>
        <dbReference type="ARBA" id="ARBA00004442"/>
    </source>
</evidence>
<dbReference type="PANTHER" id="PTHR30026:SF20">
    <property type="entry name" value="OUTER MEMBRANE PROTEIN TOLC"/>
    <property type="match status" value="1"/>
</dbReference>
<sequence length="464" mass="49651">MHATRPRRALLLALLCVATTAAGAPTDNGRPLSLQAAINGALARNVEPLLARANQADAAGQRVTARAAFLPHLSGQVSQQRRQTNLAAQGFDFGSDLGGGAGDALAASGIDLNFPTTVTYNVFDARAHLRQALFDYSAWQTYKQAKVGEKAARARLEVAEEQVAAQAELDYVALASANATIMAARADIDQAKALLKLARDQETVGVATGVDVTRARSRLAEAQARLAQRQTEAARARIRLARTVGLPLGRAVQLTDTLVFRPMPLGTADGDLTTAFNQRAELTMARLRIDQSEHGLAAAKGQRLPTLGLEAAYGESGNTPSENARPTYAVGATLNVPIFDGGAISGRIDSAASQLNQQQIRFRDTRDEIEADVRTSRETLGTLDARVRAARANQELALQELTRSQDRFANGVTDNVEVIQAQTSLAAARSRRIDALAEYTRARINLAAALGHARQFSLNHPMRP</sequence>
<evidence type="ECO:0000256" key="8">
    <source>
        <dbReference type="SAM" id="Coils"/>
    </source>
</evidence>
<comment type="caution">
    <text evidence="10">The sequence shown here is derived from an EMBL/GenBank/DDBJ whole genome shotgun (WGS) entry which is preliminary data.</text>
</comment>
<feature type="coiled-coil region" evidence="8">
    <location>
        <begin position="174"/>
        <end position="239"/>
    </location>
</feature>
<keyword evidence="11" id="KW-1185">Reference proteome</keyword>
<evidence type="ECO:0000256" key="3">
    <source>
        <dbReference type="ARBA" id="ARBA00022448"/>
    </source>
</evidence>
<keyword evidence="7" id="KW-0998">Cell outer membrane</keyword>
<evidence type="ECO:0000256" key="7">
    <source>
        <dbReference type="ARBA" id="ARBA00023237"/>
    </source>
</evidence>
<dbReference type="InParanoid" id="A0A423PW52"/>
<comment type="subcellular location">
    <subcellularLocation>
        <location evidence="1">Cell outer membrane</location>
    </subcellularLocation>
</comment>
<dbReference type="GO" id="GO:1990281">
    <property type="term" value="C:efflux pump complex"/>
    <property type="evidence" value="ECO:0007669"/>
    <property type="project" value="TreeGrafter"/>
</dbReference>
<dbReference type="RefSeq" id="WP_123657687.1">
    <property type="nucleotide sequence ID" value="NZ_AYKG01000013.1"/>
</dbReference>
<dbReference type="Proteomes" id="UP000285310">
    <property type="component" value="Unassembled WGS sequence"/>
</dbReference>
<dbReference type="Gene3D" id="1.20.1600.10">
    <property type="entry name" value="Outer membrane efflux proteins (OEP)"/>
    <property type="match status" value="1"/>
</dbReference>
<keyword evidence="4" id="KW-1134">Transmembrane beta strand</keyword>
<keyword evidence="8" id="KW-0175">Coiled coil</keyword>
<dbReference type="GO" id="GO:0009279">
    <property type="term" value="C:cell outer membrane"/>
    <property type="evidence" value="ECO:0007669"/>
    <property type="project" value="UniProtKB-SubCell"/>
</dbReference>
<evidence type="ECO:0000256" key="6">
    <source>
        <dbReference type="ARBA" id="ARBA00023136"/>
    </source>
</evidence>
<feature type="chain" id="PRO_5019460935" description="Transporter" evidence="9">
    <location>
        <begin position="25"/>
        <end position="464"/>
    </location>
</feature>
<evidence type="ECO:0000313" key="11">
    <source>
        <dbReference type="Proteomes" id="UP000285310"/>
    </source>
</evidence>
<reference evidence="10 11" key="1">
    <citation type="submission" date="2013-10" db="EMBL/GenBank/DDBJ databases">
        <title>Salinisphaera japonica YTM-1 Genome Sequencing.</title>
        <authorList>
            <person name="Lai Q."/>
            <person name="Li C."/>
            <person name="Shao Z."/>
        </authorList>
    </citation>
    <scope>NUCLEOTIDE SEQUENCE [LARGE SCALE GENOMIC DNA]</scope>
    <source>
        <strain evidence="10 11">YTM-1</strain>
    </source>
</reference>
<evidence type="ECO:0000313" key="10">
    <source>
        <dbReference type="EMBL" id="ROO29814.1"/>
    </source>
</evidence>
<dbReference type="EMBL" id="AYKG01000013">
    <property type="protein sequence ID" value="ROO29814.1"/>
    <property type="molecule type" value="Genomic_DNA"/>
</dbReference>
<dbReference type="InterPro" id="IPR051906">
    <property type="entry name" value="TolC-like"/>
</dbReference>
<dbReference type="FunCoup" id="A0A423PW52">
    <property type="interactions" value="235"/>
</dbReference>
<evidence type="ECO:0000256" key="5">
    <source>
        <dbReference type="ARBA" id="ARBA00022692"/>
    </source>
</evidence>
<dbReference type="OrthoDB" id="9813458at2"/>